<dbReference type="PANTHER" id="PTHR14275:SF0">
    <property type="entry name" value="LIPID DROPLET ASSEMBLY FACTOR 1"/>
    <property type="match status" value="1"/>
</dbReference>
<dbReference type="PANTHER" id="PTHR14275">
    <property type="entry name" value="PROMETHIN"/>
    <property type="match status" value="1"/>
</dbReference>
<evidence type="ECO:0000256" key="4">
    <source>
        <dbReference type="ARBA" id="ARBA00022677"/>
    </source>
</evidence>
<keyword evidence="7 10" id="KW-1133">Transmembrane helix</keyword>
<keyword evidence="5 10" id="KW-0812">Transmembrane</keyword>
<evidence type="ECO:0000256" key="6">
    <source>
        <dbReference type="ARBA" id="ARBA00022824"/>
    </source>
</evidence>
<comment type="subcellular location">
    <subcellularLocation>
        <location evidence="1">Endoplasmic reticulum membrane</location>
        <topology evidence="1">Multi-pass membrane protein</topology>
    </subcellularLocation>
    <subcellularLocation>
        <location evidence="2">Lipid droplet</location>
    </subcellularLocation>
</comment>
<evidence type="ECO:0000256" key="1">
    <source>
        <dbReference type="ARBA" id="ARBA00004477"/>
    </source>
</evidence>
<evidence type="ECO:0000313" key="11">
    <source>
        <dbReference type="EMBL" id="KAF6491273.1"/>
    </source>
</evidence>
<name>A0A7J8J370_MOLMO</name>
<organism evidence="11 12">
    <name type="scientific">Molossus molossus</name>
    <name type="common">Pallas' mastiff bat</name>
    <name type="synonym">Vespertilio molossus</name>
    <dbReference type="NCBI Taxonomy" id="27622"/>
    <lineage>
        <taxon>Eukaryota</taxon>
        <taxon>Metazoa</taxon>
        <taxon>Chordata</taxon>
        <taxon>Craniata</taxon>
        <taxon>Vertebrata</taxon>
        <taxon>Euteleostomi</taxon>
        <taxon>Mammalia</taxon>
        <taxon>Eutheria</taxon>
        <taxon>Laurasiatheria</taxon>
        <taxon>Chiroptera</taxon>
        <taxon>Yangochiroptera</taxon>
        <taxon>Molossidae</taxon>
        <taxon>Molossus</taxon>
    </lineage>
</organism>
<keyword evidence="6" id="KW-0256">Endoplasmic reticulum</keyword>
<protein>
    <submittedName>
        <fullName evidence="11">Transmembrane protein 159</fullName>
    </submittedName>
</protein>
<dbReference type="AlphaFoldDB" id="A0A7J8J370"/>
<evidence type="ECO:0000256" key="7">
    <source>
        <dbReference type="ARBA" id="ARBA00022989"/>
    </source>
</evidence>
<dbReference type="GO" id="GO:0005811">
    <property type="term" value="C:lipid droplet"/>
    <property type="evidence" value="ECO:0007669"/>
    <property type="project" value="UniProtKB-SubCell"/>
</dbReference>
<dbReference type="Pfam" id="PF16015">
    <property type="entry name" value="Promethin"/>
    <property type="match status" value="1"/>
</dbReference>
<dbReference type="InterPro" id="IPR029709">
    <property type="entry name" value="LDAF1"/>
</dbReference>
<dbReference type="GO" id="GO:0005789">
    <property type="term" value="C:endoplasmic reticulum membrane"/>
    <property type="evidence" value="ECO:0007669"/>
    <property type="project" value="UniProtKB-SubCell"/>
</dbReference>
<reference evidence="11 12" key="1">
    <citation type="journal article" date="2020" name="Nature">
        <title>Six reference-quality genomes reveal evolution of bat adaptations.</title>
        <authorList>
            <person name="Jebb D."/>
            <person name="Huang Z."/>
            <person name="Pippel M."/>
            <person name="Hughes G.M."/>
            <person name="Lavrichenko K."/>
            <person name="Devanna P."/>
            <person name="Winkler S."/>
            <person name="Jermiin L.S."/>
            <person name="Skirmuntt E.C."/>
            <person name="Katzourakis A."/>
            <person name="Burkitt-Gray L."/>
            <person name="Ray D.A."/>
            <person name="Sullivan K.A.M."/>
            <person name="Roscito J.G."/>
            <person name="Kirilenko B.M."/>
            <person name="Davalos L.M."/>
            <person name="Corthals A.P."/>
            <person name="Power M.L."/>
            <person name="Jones G."/>
            <person name="Ransome R.D."/>
            <person name="Dechmann D.K.N."/>
            <person name="Locatelli A.G."/>
            <person name="Puechmaille S.J."/>
            <person name="Fedrigo O."/>
            <person name="Jarvis E.D."/>
            <person name="Hiller M."/>
            <person name="Vernes S.C."/>
            <person name="Myers E.W."/>
            <person name="Teeling E.C."/>
        </authorList>
    </citation>
    <scope>NUCLEOTIDE SEQUENCE [LARGE SCALE GENOMIC DNA]</scope>
    <source>
        <strain evidence="11">MMolMol1</strain>
        <tissue evidence="11">Muscle</tissue>
    </source>
</reference>
<feature type="transmembrane region" description="Helical" evidence="10">
    <location>
        <begin position="103"/>
        <end position="125"/>
    </location>
</feature>
<keyword evidence="12" id="KW-1185">Reference proteome</keyword>
<feature type="region of interest" description="Disordered" evidence="9">
    <location>
        <begin position="1"/>
        <end position="22"/>
    </location>
</feature>
<evidence type="ECO:0000256" key="9">
    <source>
        <dbReference type="SAM" id="MobiDB-lite"/>
    </source>
</evidence>
<evidence type="ECO:0000313" key="12">
    <source>
        <dbReference type="Proteomes" id="UP000550707"/>
    </source>
</evidence>
<feature type="transmembrane region" description="Helical" evidence="10">
    <location>
        <begin position="164"/>
        <end position="185"/>
    </location>
</feature>
<keyword evidence="8 10" id="KW-0472">Membrane</keyword>
<proteinExistence type="inferred from homology"/>
<gene>
    <name evidence="11" type="ORF">HJG59_018315</name>
</gene>
<sequence>MAVSPAPCHPETPPRPGKPVTTRDWVTGAIRLRSTLESLPVEELIPKSLKCCRMAKEETPSISKDLQELWRKLSLLIDSVQNNSKVVAFMKSPVGQYLDKHPFVALTLLVFVVVSAVPVGFFLLLVVLTSLAAFVGVILLEGLVISVGGLSLFCVLCGLGFVSLAISGTIIVCYVVVSSLINHWFSSGPLIPDSSGDCQLTVKPAGLEGRYQE</sequence>
<comment type="caution">
    <text evidence="11">The sequence shown here is derived from an EMBL/GenBank/DDBJ whole genome shotgun (WGS) entry which is preliminary data.</text>
</comment>
<comment type="similarity">
    <text evidence="3">Belongs to the LDAF1 family.</text>
</comment>
<dbReference type="Proteomes" id="UP000550707">
    <property type="component" value="Unassembled WGS sequence"/>
</dbReference>
<evidence type="ECO:0000256" key="5">
    <source>
        <dbReference type="ARBA" id="ARBA00022692"/>
    </source>
</evidence>
<accession>A0A7J8J370</accession>
<evidence type="ECO:0000256" key="8">
    <source>
        <dbReference type="ARBA" id="ARBA00023136"/>
    </source>
</evidence>
<evidence type="ECO:0000256" key="10">
    <source>
        <dbReference type="SAM" id="Phobius"/>
    </source>
</evidence>
<evidence type="ECO:0000256" key="3">
    <source>
        <dbReference type="ARBA" id="ARBA00007618"/>
    </source>
</evidence>
<evidence type="ECO:0000256" key="2">
    <source>
        <dbReference type="ARBA" id="ARBA00004502"/>
    </source>
</evidence>
<keyword evidence="4" id="KW-0551">Lipid droplet</keyword>
<feature type="compositionally biased region" description="Pro residues" evidence="9">
    <location>
        <begin position="7"/>
        <end position="17"/>
    </location>
</feature>
<dbReference type="EMBL" id="JACASF010000003">
    <property type="protein sequence ID" value="KAF6491273.1"/>
    <property type="molecule type" value="Genomic_DNA"/>
</dbReference>
<feature type="transmembrane region" description="Helical" evidence="10">
    <location>
        <begin position="131"/>
        <end position="157"/>
    </location>
</feature>